<accession>A0A0L0V557</accession>
<keyword evidence="2" id="KW-1185">Reference proteome</keyword>
<evidence type="ECO:0000313" key="1">
    <source>
        <dbReference type="EMBL" id="KNE94331.1"/>
    </source>
</evidence>
<organism evidence="1 2">
    <name type="scientific">Puccinia striiformis f. sp. tritici PST-78</name>
    <dbReference type="NCBI Taxonomy" id="1165861"/>
    <lineage>
        <taxon>Eukaryota</taxon>
        <taxon>Fungi</taxon>
        <taxon>Dikarya</taxon>
        <taxon>Basidiomycota</taxon>
        <taxon>Pucciniomycotina</taxon>
        <taxon>Pucciniomycetes</taxon>
        <taxon>Pucciniales</taxon>
        <taxon>Pucciniaceae</taxon>
        <taxon>Puccinia</taxon>
    </lineage>
</organism>
<protein>
    <submittedName>
        <fullName evidence="1">Uncharacterized protein</fullName>
    </submittedName>
</protein>
<evidence type="ECO:0000313" key="2">
    <source>
        <dbReference type="Proteomes" id="UP000054564"/>
    </source>
</evidence>
<proteinExistence type="predicted"/>
<comment type="caution">
    <text evidence="1">The sequence shown here is derived from an EMBL/GenBank/DDBJ whole genome shotgun (WGS) entry which is preliminary data.</text>
</comment>
<dbReference type="STRING" id="1165861.A0A0L0V557"/>
<dbReference type="Proteomes" id="UP000054564">
    <property type="component" value="Unassembled WGS sequence"/>
</dbReference>
<name>A0A0L0V557_9BASI</name>
<dbReference type="EMBL" id="AJIL01000119">
    <property type="protein sequence ID" value="KNE94331.1"/>
    <property type="molecule type" value="Genomic_DNA"/>
</dbReference>
<sequence length="215" mass="24551">MNSSPEREGVALNEDMSQLRNQYDRLHSNKWHNDDQSLERLLGAASVSKVKEYLDGLAEAYSKARTIREELRNRRWLSFLLRKPDAWHGLAVNFNLQEGGEVGNQFIKLAFFHQYPIWAQQENVSDKRMFDALLTESVAAGEKLLVSSSTELIGVASEVLAQLRNQYDQLHSNSRYNDHQSLERLLGASSGVCPITLFIILSLYTHQLINPTCWT</sequence>
<reference evidence="2" key="1">
    <citation type="submission" date="2014-03" db="EMBL/GenBank/DDBJ databases">
        <title>The Genome Sequence of Puccinia striiformis f. sp. tritici PST-78.</title>
        <authorList>
            <consortium name="The Broad Institute Genome Sequencing Platform"/>
            <person name="Cuomo C."/>
            <person name="Hulbert S."/>
            <person name="Chen X."/>
            <person name="Walker B."/>
            <person name="Young S.K."/>
            <person name="Zeng Q."/>
            <person name="Gargeya S."/>
            <person name="Fitzgerald M."/>
            <person name="Haas B."/>
            <person name="Abouelleil A."/>
            <person name="Alvarado L."/>
            <person name="Arachchi H.M."/>
            <person name="Berlin A.M."/>
            <person name="Chapman S.B."/>
            <person name="Goldberg J."/>
            <person name="Griggs A."/>
            <person name="Gujja S."/>
            <person name="Hansen M."/>
            <person name="Howarth C."/>
            <person name="Imamovic A."/>
            <person name="Larimer J."/>
            <person name="McCowan C."/>
            <person name="Montmayeur A."/>
            <person name="Murphy C."/>
            <person name="Neiman D."/>
            <person name="Pearson M."/>
            <person name="Priest M."/>
            <person name="Roberts A."/>
            <person name="Saif S."/>
            <person name="Shea T."/>
            <person name="Sisk P."/>
            <person name="Sykes S."/>
            <person name="Wortman J."/>
            <person name="Nusbaum C."/>
            <person name="Birren B."/>
        </authorList>
    </citation>
    <scope>NUCLEOTIDE SEQUENCE [LARGE SCALE GENOMIC DNA]</scope>
    <source>
        <strain evidence="2">race PST-78</strain>
    </source>
</reference>
<dbReference type="AlphaFoldDB" id="A0A0L0V557"/>
<gene>
    <name evidence="1" type="ORF">PSTG_12356</name>
</gene>